<keyword evidence="11" id="KW-1185">Reference proteome</keyword>
<gene>
    <name evidence="10" type="ORF">F9B85_02250</name>
</gene>
<dbReference type="EMBL" id="WBXO01000001">
    <property type="protein sequence ID" value="KAB2954520.1"/>
    <property type="molecule type" value="Genomic_DNA"/>
</dbReference>
<evidence type="ECO:0000256" key="5">
    <source>
        <dbReference type="ARBA" id="ARBA00022989"/>
    </source>
</evidence>
<dbReference type="InterPro" id="IPR050487">
    <property type="entry name" value="FtsQ_DivIB"/>
</dbReference>
<name>A0A6I0F438_9FIRM</name>
<feature type="domain" description="POTRA" evidence="9">
    <location>
        <begin position="30"/>
        <end position="98"/>
    </location>
</feature>
<dbReference type="PROSITE" id="PS51779">
    <property type="entry name" value="POTRA"/>
    <property type="match status" value="1"/>
</dbReference>
<evidence type="ECO:0000256" key="2">
    <source>
        <dbReference type="ARBA" id="ARBA00022475"/>
    </source>
</evidence>
<evidence type="ECO:0000259" key="9">
    <source>
        <dbReference type="PROSITE" id="PS51779"/>
    </source>
</evidence>
<sequence>MVRRRANVLAFFFLSLLVLSIYYFMHSPYFAVSKITVTGLTLLEEEDLIRLSGIRNGENLWRLNSNRVREQLTFHPQVKDVEVLRSWPSEVQLKVEERKPTAVLVEGSYFILLDQEATYLRSLQSLQGFPLPVITGVEVPAQVGPGQTIHSKALKQALDLCYQLDSALLLRIGEVHVGVESRIVLYTSEGIEIRFGVVERISEKEALLKEILNELAMSGELKKVRYIDLSSPKAPAIKPKDGVALQGIKSMGVTIGEGIYD</sequence>
<reference evidence="10 11" key="1">
    <citation type="submission" date="2019-10" db="EMBL/GenBank/DDBJ databases">
        <title>Whole-genome sequence of the extremophile Heliorestis acidaminivorans DSM 24790.</title>
        <authorList>
            <person name="Kyndt J.A."/>
            <person name="Meyer T.E."/>
        </authorList>
    </citation>
    <scope>NUCLEOTIDE SEQUENCE [LARGE SCALE GENOMIC DNA]</scope>
    <source>
        <strain evidence="10 11">DSM 24790</strain>
    </source>
</reference>
<dbReference type="AlphaFoldDB" id="A0A6I0F438"/>
<evidence type="ECO:0000256" key="3">
    <source>
        <dbReference type="ARBA" id="ARBA00022618"/>
    </source>
</evidence>
<dbReference type="Pfam" id="PF03799">
    <property type="entry name" value="FtsQ_DivIB_C"/>
    <property type="match status" value="1"/>
</dbReference>
<evidence type="ECO:0000256" key="1">
    <source>
        <dbReference type="ARBA" id="ARBA00004370"/>
    </source>
</evidence>
<keyword evidence="6 8" id="KW-0472">Membrane</keyword>
<dbReference type="GO" id="GO:0005886">
    <property type="term" value="C:plasma membrane"/>
    <property type="evidence" value="ECO:0007669"/>
    <property type="project" value="TreeGrafter"/>
</dbReference>
<keyword evidence="3" id="KW-0132">Cell division</keyword>
<dbReference type="Proteomes" id="UP000468766">
    <property type="component" value="Unassembled WGS sequence"/>
</dbReference>
<keyword evidence="5 8" id="KW-1133">Transmembrane helix</keyword>
<evidence type="ECO:0000256" key="4">
    <source>
        <dbReference type="ARBA" id="ARBA00022692"/>
    </source>
</evidence>
<dbReference type="RefSeq" id="WP_151618043.1">
    <property type="nucleotide sequence ID" value="NZ_WBXO01000001.1"/>
</dbReference>
<proteinExistence type="predicted"/>
<evidence type="ECO:0000313" key="10">
    <source>
        <dbReference type="EMBL" id="KAB2954520.1"/>
    </source>
</evidence>
<accession>A0A6I0F438</accession>
<keyword evidence="2" id="KW-1003">Cell membrane</keyword>
<dbReference type="Pfam" id="PF08478">
    <property type="entry name" value="POTRA_1"/>
    <property type="match status" value="1"/>
</dbReference>
<dbReference type="PANTHER" id="PTHR37820">
    <property type="entry name" value="CELL DIVISION PROTEIN DIVIB"/>
    <property type="match status" value="1"/>
</dbReference>
<dbReference type="Gene3D" id="3.10.20.310">
    <property type="entry name" value="membrane protein fhac"/>
    <property type="match status" value="1"/>
</dbReference>
<keyword evidence="4 8" id="KW-0812">Transmembrane</keyword>
<evidence type="ECO:0000256" key="8">
    <source>
        <dbReference type="SAM" id="Phobius"/>
    </source>
</evidence>
<dbReference type="GO" id="GO:0051301">
    <property type="term" value="P:cell division"/>
    <property type="evidence" value="ECO:0007669"/>
    <property type="project" value="UniProtKB-KW"/>
</dbReference>
<comment type="subcellular location">
    <subcellularLocation>
        <location evidence="1">Membrane</location>
    </subcellularLocation>
</comment>
<feature type="transmembrane region" description="Helical" evidence="8">
    <location>
        <begin position="7"/>
        <end position="25"/>
    </location>
</feature>
<dbReference type="InterPro" id="IPR005548">
    <property type="entry name" value="Cell_div_FtsQ/DivIB_C"/>
</dbReference>
<organism evidence="10 11">
    <name type="scientific">Heliorestis acidaminivorans</name>
    <dbReference type="NCBI Taxonomy" id="553427"/>
    <lineage>
        <taxon>Bacteria</taxon>
        <taxon>Bacillati</taxon>
        <taxon>Bacillota</taxon>
        <taxon>Clostridia</taxon>
        <taxon>Eubacteriales</taxon>
        <taxon>Heliobacteriaceae</taxon>
        <taxon>Heliorestis</taxon>
    </lineage>
</organism>
<dbReference type="PANTHER" id="PTHR37820:SF1">
    <property type="entry name" value="CELL DIVISION PROTEIN FTSQ"/>
    <property type="match status" value="1"/>
</dbReference>
<dbReference type="InterPro" id="IPR013685">
    <property type="entry name" value="POTRA_FtsQ_type"/>
</dbReference>
<dbReference type="OrthoDB" id="1725168at2"/>
<dbReference type="InterPro" id="IPR034746">
    <property type="entry name" value="POTRA"/>
</dbReference>
<comment type="caution">
    <text evidence="10">The sequence shown here is derived from an EMBL/GenBank/DDBJ whole genome shotgun (WGS) entry which is preliminary data.</text>
</comment>
<evidence type="ECO:0000313" key="11">
    <source>
        <dbReference type="Proteomes" id="UP000468766"/>
    </source>
</evidence>
<protein>
    <submittedName>
        <fullName evidence="10">FtsQ-type POTRA domain-containing protein</fullName>
    </submittedName>
</protein>
<evidence type="ECO:0000256" key="7">
    <source>
        <dbReference type="ARBA" id="ARBA00023306"/>
    </source>
</evidence>
<keyword evidence="7" id="KW-0131">Cell cycle</keyword>
<evidence type="ECO:0000256" key="6">
    <source>
        <dbReference type="ARBA" id="ARBA00023136"/>
    </source>
</evidence>